<protein>
    <submittedName>
        <fullName evidence="3">Probable MUC1-Extracellular alpha-1,4-glucan glucosidase</fullName>
    </submittedName>
</protein>
<feature type="region of interest" description="Disordered" evidence="1">
    <location>
        <begin position="189"/>
        <end position="209"/>
    </location>
</feature>
<dbReference type="VEuPathDB" id="FungiDB:FMAN_09014"/>
<feature type="region of interest" description="Disordered" evidence="1">
    <location>
        <begin position="78"/>
        <end position="121"/>
    </location>
</feature>
<feature type="compositionally biased region" description="Low complexity" evidence="1">
    <location>
        <begin position="1087"/>
        <end position="1099"/>
    </location>
</feature>
<feature type="region of interest" description="Disordered" evidence="1">
    <location>
        <begin position="1007"/>
        <end position="1029"/>
    </location>
</feature>
<evidence type="ECO:0000313" key="3">
    <source>
        <dbReference type="EMBL" id="CVK90768.1"/>
    </source>
</evidence>
<feature type="region of interest" description="Disordered" evidence="1">
    <location>
        <begin position="1221"/>
        <end position="1241"/>
    </location>
</feature>
<feature type="region of interest" description="Disordered" evidence="1">
    <location>
        <begin position="1044"/>
        <end position="1067"/>
    </location>
</feature>
<proteinExistence type="predicted"/>
<feature type="region of interest" description="Disordered" evidence="1">
    <location>
        <begin position="745"/>
        <end position="767"/>
    </location>
</feature>
<feature type="compositionally biased region" description="Low complexity" evidence="1">
    <location>
        <begin position="745"/>
        <end position="755"/>
    </location>
</feature>
<feature type="signal peptide" evidence="2">
    <location>
        <begin position="1"/>
        <end position="27"/>
    </location>
</feature>
<comment type="caution">
    <text evidence="3">The sequence shown here is derived from an EMBL/GenBank/DDBJ whole genome shotgun (WGS) entry which is preliminary data.</text>
</comment>
<sequence length="1404" mass="144223">MRPPNIPLITVLSVFLLLSCLLSSATGLGPQQHRGARKDVRGNNLIEARNPLGKALADGYGPPPPYYTGEPVAQTDLTSHHSLEESTATETQTGASQAGVPSKSNVSSHHETVSYGSSSLSVSSTLETDTAMITVGSSAKAGSTSGSEALSSVHLTASGSFLGTETSGAKASSISLGQVSSISNSSLTGTYPSAGTSSPGTETEFPSGSASSATVSVFFNETKTITESVSHTQAVSSAEVSGDFTTPELASRLESSVTKARSTTTTTTRMLNVTVTVAPGSSSGNASSLSSLTVPMTADETTTITVIPQQNSSELSTEGLATDTDSAGDPTLGSLATESTKSVTIQSTLTKVAISESTQKSTRASSIPVNGTVSFTTTTTTTAYFTTTIGVPASSSVLSNSSGISRPTIVASDDSSGAGTGDSSAIMASITVAFSTTVTTSKTYTALNVTSPATSSPFSSVPTSVASASVDVSKSNIATTSNQTSSETLFASTALPTNATSHSVTEPFVVTTVSDGSVITIFPGGIIPTGSATSLMNNSVSTQYSTSGPSRFNSSMSIRRTSLSSHTDSWLDWPTSTLAISHTSEATLEVPSLSFPTSWLSIITTPMTPPSVSTMSTQGQSDGSTLGNVTVIKTTMTSTITSSLTPTSLSSSGNVTVAHTTSGYNFSKSVGSIKSTFSSRSTSLGISTVIISKQPTNFPFPTNTSLVWQSETSSASLSESDKTIGPKASDVTFSLTTAGFNSTTPHTNSTTVTASETYPSSNTDQTQSIITAGTSGSWNMTRSAQWSTNSTVQTTTRTGSDLVSGTQTLSDTAAATPQPPASLNVTLTTISDSTYSKTFTDVKVTIIMPTFLTTSESVSLTTVSISTAPFPLPSNTTLTGTGTSFPPSGTGPRFTITGTLGDFSTSSMTISPSISTTYLTINTTVAGITADTSASASGTNEPFFPVSNSTSLGTTSLSTIASWRPDPEPWTSWPTLSLTNEPGVSTWTVNSEISQWTSYTRTTTKSLTSTLGEPSMSHSSVHNLSSATSGSTFYTRTTTLTLATTLEEPSTSPSTNGNRSIATSQSISNTRTTTIFRTTTMGGPGVSSPALNSSSGGASLSTSYTRTTTLTLTTTLAEPPTSQVSRATVTNSYVSTWANVTSGVAGFTSTETISLATVTSSLSGTQTTFLTTGSAKGVSTSLESSALAPIPVGNSTLSQASGRTSSGIDTLTGTHLLTGSAGAATPCKSTSTSSSTCTESVYDTPTHTAIPASTDCLTETNGPDLSLSHVSAVTATENVSSTCNTTSSTVHWSNMTHTFGVKDTETSTYQPLTTLQTITKAQTDGELGSTGDDYPTPTDRVPEDPNFPWGNDSPIHRHQNSSKLGPGENDGDDDGGLSKRISWRPRWENVRDKLEGLWRGKSED</sequence>
<feature type="compositionally biased region" description="Low complexity" evidence="1">
    <location>
        <begin position="1044"/>
        <end position="1055"/>
    </location>
</feature>
<feature type="compositionally biased region" description="Low complexity" evidence="1">
    <location>
        <begin position="1229"/>
        <end position="1240"/>
    </location>
</feature>
<gene>
    <name evidence="3" type="ORF">FMAN_09014</name>
</gene>
<dbReference type="GeneID" id="65088273"/>
<name>A0A1L7SW65_FUSMA</name>
<evidence type="ECO:0000313" key="4">
    <source>
        <dbReference type="Proteomes" id="UP000184255"/>
    </source>
</evidence>
<dbReference type="RefSeq" id="XP_041680533.1">
    <property type="nucleotide sequence ID" value="XM_041829806.1"/>
</dbReference>
<accession>A0A1L7SW65</accession>
<keyword evidence="4" id="KW-1185">Reference proteome</keyword>
<feature type="compositionally biased region" description="Polar residues" evidence="1">
    <location>
        <begin position="85"/>
        <end position="96"/>
    </location>
</feature>
<keyword evidence="2" id="KW-0732">Signal</keyword>
<evidence type="ECO:0000256" key="2">
    <source>
        <dbReference type="SAM" id="SignalP"/>
    </source>
</evidence>
<feature type="compositionally biased region" description="Polar residues" evidence="1">
    <location>
        <begin position="1056"/>
        <end position="1067"/>
    </location>
</feature>
<evidence type="ECO:0000256" key="1">
    <source>
        <dbReference type="SAM" id="MobiDB-lite"/>
    </source>
</evidence>
<feature type="compositionally biased region" description="Polar residues" evidence="1">
    <location>
        <begin position="756"/>
        <end position="767"/>
    </location>
</feature>
<feature type="region of interest" description="Disordered" evidence="1">
    <location>
        <begin position="1319"/>
        <end position="1385"/>
    </location>
</feature>
<dbReference type="EMBL" id="FCQH01000004">
    <property type="protein sequence ID" value="CVK90768.1"/>
    <property type="molecule type" value="Genomic_DNA"/>
</dbReference>
<dbReference type="Proteomes" id="UP000184255">
    <property type="component" value="Unassembled WGS sequence"/>
</dbReference>
<organism evidence="3 4">
    <name type="scientific">Fusarium mangiferae</name>
    <name type="common">Mango malformation disease fungus</name>
    <dbReference type="NCBI Taxonomy" id="192010"/>
    <lineage>
        <taxon>Eukaryota</taxon>
        <taxon>Fungi</taxon>
        <taxon>Dikarya</taxon>
        <taxon>Ascomycota</taxon>
        <taxon>Pezizomycotina</taxon>
        <taxon>Sordariomycetes</taxon>
        <taxon>Hypocreomycetidae</taxon>
        <taxon>Hypocreales</taxon>
        <taxon>Nectriaceae</taxon>
        <taxon>Fusarium</taxon>
        <taxon>Fusarium fujikuroi species complex</taxon>
    </lineage>
</organism>
<dbReference type="PROSITE" id="PS51257">
    <property type="entry name" value="PROKAR_LIPOPROTEIN"/>
    <property type="match status" value="1"/>
</dbReference>
<feature type="region of interest" description="Disordered" evidence="1">
    <location>
        <begin position="1080"/>
        <end position="1099"/>
    </location>
</feature>
<reference evidence="4" key="1">
    <citation type="journal article" date="2016" name="Genome Biol. Evol.">
        <title>Comparative 'omics' of the Fusarium fujikuroi species complex highlights differences in genetic potential and metabolite synthesis.</title>
        <authorList>
            <person name="Niehaus E.-M."/>
            <person name="Muensterkoetter M."/>
            <person name="Proctor R.H."/>
            <person name="Brown D.W."/>
            <person name="Sharon A."/>
            <person name="Idan Y."/>
            <person name="Oren-Young L."/>
            <person name="Sieber C.M."/>
            <person name="Novak O."/>
            <person name="Pencik A."/>
            <person name="Tarkowska D."/>
            <person name="Hromadova K."/>
            <person name="Freeman S."/>
            <person name="Maymon M."/>
            <person name="Elazar M."/>
            <person name="Youssef S.A."/>
            <person name="El-Shabrawy E.S.M."/>
            <person name="Shalaby A.B.A."/>
            <person name="Houterman P."/>
            <person name="Brock N.L."/>
            <person name="Burkhardt I."/>
            <person name="Tsavkelova E.A."/>
            <person name="Dickschat J.S."/>
            <person name="Galuszka P."/>
            <person name="Gueldener U."/>
            <person name="Tudzynski B."/>
        </authorList>
    </citation>
    <scope>NUCLEOTIDE SEQUENCE [LARGE SCALE GENOMIC DNA]</scope>
    <source>
        <strain evidence="4">MRC7560</strain>
    </source>
</reference>
<feature type="region of interest" description="Disordered" evidence="1">
    <location>
        <begin position="310"/>
        <end position="339"/>
    </location>
</feature>
<feature type="chain" id="PRO_5012747138" evidence="2">
    <location>
        <begin position="28"/>
        <end position="1404"/>
    </location>
</feature>